<gene>
    <name evidence="1" type="ORF">TNCV_2692921</name>
</gene>
<organism evidence="1 2">
    <name type="scientific">Trichonephila clavipes</name>
    <name type="common">Golden silk orbweaver</name>
    <name type="synonym">Nephila clavipes</name>
    <dbReference type="NCBI Taxonomy" id="2585209"/>
    <lineage>
        <taxon>Eukaryota</taxon>
        <taxon>Metazoa</taxon>
        <taxon>Ecdysozoa</taxon>
        <taxon>Arthropoda</taxon>
        <taxon>Chelicerata</taxon>
        <taxon>Arachnida</taxon>
        <taxon>Araneae</taxon>
        <taxon>Araneomorphae</taxon>
        <taxon>Entelegynae</taxon>
        <taxon>Araneoidea</taxon>
        <taxon>Nephilidae</taxon>
        <taxon>Trichonephila</taxon>
    </lineage>
</organism>
<reference evidence="1" key="1">
    <citation type="submission" date="2020-08" db="EMBL/GenBank/DDBJ databases">
        <title>Multicomponent nature underlies the extraordinary mechanical properties of spider dragline silk.</title>
        <authorList>
            <person name="Kono N."/>
            <person name="Nakamura H."/>
            <person name="Mori M."/>
            <person name="Yoshida Y."/>
            <person name="Ohtoshi R."/>
            <person name="Malay A.D."/>
            <person name="Moran D.A.P."/>
            <person name="Tomita M."/>
            <person name="Numata K."/>
            <person name="Arakawa K."/>
        </authorList>
    </citation>
    <scope>NUCLEOTIDE SEQUENCE</scope>
</reference>
<evidence type="ECO:0008006" key="3">
    <source>
        <dbReference type="Google" id="ProtNLM"/>
    </source>
</evidence>
<evidence type="ECO:0000313" key="1">
    <source>
        <dbReference type="EMBL" id="GFY25101.1"/>
    </source>
</evidence>
<accession>A0A8X6VZA4</accession>
<protein>
    <recommendedName>
        <fullName evidence="3">Pre-C2HC domain-containing protein</fullName>
    </recommendedName>
</protein>
<sequence length="194" mass="22085">MLKTTENIREQMKTLTTKMPTLRSKMTGNYIKLFTDNFDQRLEHIQILKKLQYQFYTITSEIERPIKVVIKGLPRHTKTEDIRNDLIDLGFSVDRPRKGTSIHSNYTNIENSLVRPNISYAQVTHTTLNSTTPQQMAPQMGTVPATTQPITQAIVTPGPTQQQNCNTSNECLNLISQTLQQTIQALSILVQQIN</sequence>
<evidence type="ECO:0000313" key="2">
    <source>
        <dbReference type="Proteomes" id="UP000887159"/>
    </source>
</evidence>
<keyword evidence="2" id="KW-1185">Reference proteome</keyword>
<dbReference type="AlphaFoldDB" id="A0A8X6VZA4"/>
<dbReference type="Proteomes" id="UP000887159">
    <property type="component" value="Unassembled WGS sequence"/>
</dbReference>
<comment type="caution">
    <text evidence="1">The sequence shown here is derived from an EMBL/GenBank/DDBJ whole genome shotgun (WGS) entry which is preliminary data.</text>
</comment>
<proteinExistence type="predicted"/>
<dbReference type="EMBL" id="BMAU01021370">
    <property type="protein sequence ID" value="GFY25101.1"/>
    <property type="molecule type" value="Genomic_DNA"/>
</dbReference>
<name>A0A8X6VZA4_TRICX</name>